<keyword evidence="6" id="KW-1003">Cell membrane</keyword>
<dbReference type="PANTHER" id="PTHR23427:SF2">
    <property type="entry name" value="SURFEIT LOCUS PROTEIN 1"/>
    <property type="match status" value="1"/>
</dbReference>
<keyword evidence="5 6" id="KW-0472">Membrane</keyword>
<comment type="similarity">
    <text evidence="2 6">Belongs to the SURF1 family.</text>
</comment>
<reference evidence="7 8" key="1">
    <citation type="journal article" date="2024" name="Environ. Microbiol.">
        <title>Novel evolutionary insights on the interactions of the Holosporales (Alphaproteobacteria) with eukaryotic hosts from comparative genomics.</title>
        <authorList>
            <person name="Giovannini M."/>
            <person name="Petroni G."/>
            <person name="Castelli M."/>
        </authorList>
    </citation>
    <scope>NUCLEOTIDE SEQUENCE [LARGE SCALE GENOMIC DNA]</scope>
    <source>
        <strain evidence="7 8">US_Bl 15I1</strain>
    </source>
</reference>
<evidence type="ECO:0000313" key="7">
    <source>
        <dbReference type="EMBL" id="WVX66040.1"/>
    </source>
</evidence>
<evidence type="ECO:0000256" key="1">
    <source>
        <dbReference type="ARBA" id="ARBA00004370"/>
    </source>
</evidence>
<evidence type="ECO:0000256" key="3">
    <source>
        <dbReference type="ARBA" id="ARBA00022692"/>
    </source>
</evidence>
<gene>
    <name evidence="7" type="ORF">Bealeia1_00211</name>
</gene>
<evidence type="ECO:0000256" key="4">
    <source>
        <dbReference type="ARBA" id="ARBA00022989"/>
    </source>
</evidence>
<accession>A0ABZ2C0Z5</accession>
<protein>
    <recommendedName>
        <fullName evidence="6">SURF1-like protein</fullName>
    </recommendedName>
</protein>
<dbReference type="EMBL" id="CP133270">
    <property type="protein sequence ID" value="WVX66040.1"/>
    <property type="molecule type" value="Genomic_DNA"/>
</dbReference>
<keyword evidence="3 6" id="KW-0812">Transmembrane</keyword>
<dbReference type="InterPro" id="IPR002994">
    <property type="entry name" value="Surf1/Shy1"/>
</dbReference>
<keyword evidence="8" id="KW-1185">Reference proteome</keyword>
<evidence type="ECO:0000256" key="2">
    <source>
        <dbReference type="ARBA" id="ARBA00007165"/>
    </source>
</evidence>
<feature type="transmembrane region" description="Helical" evidence="6">
    <location>
        <begin position="7"/>
        <end position="27"/>
    </location>
</feature>
<sequence length="218" mass="24951">MSRIFSLKFFLPGVFICGLLGLGFWQLSRYEEVSVIQKQFQATLNRPPTEFETLKTYTDFQPVIVRGEYLHYFEISLLAKTHQGRAGVVILTPLKLANGQIIAINRGWTPSPKGIQKPRGPVEVKGVLRNYLKDTGWFTPPNSKGAWHTMNYADLKSFWRHDLLPVYIAVDAPQDGLYPHLLTNLGKNDPQKHIHYALTWFALALALTIMTFFFLRKS</sequence>
<dbReference type="Proteomes" id="UP001330434">
    <property type="component" value="Chromosome"/>
</dbReference>
<keyword evidence="4 6" id="KW-1133">Transmembrane helix</keyword>
<dbReference type="PROSITE" id="PS50895">
    <property type="entry name" value="SURF1"/>
    <property type="match status" value="1"/>
</dbReference>
<organism evidence="7 8">
    <name type="scientific">Candidatus Bealeia paramacronuclearis</name>
    <dbReference type="NCBI Taxonomy" id="1921001"/>
    <lineage>
        <taxon>Bacteria</taxon>
        <taxon>Pseudomonadati</taxon>
        <taxon>Pseudomonadota</taxon>
        <taxon>Alphaproteobacteria</taxon>
        <taxon>Holosporales</taxon>
        <taxon>Holosporaceae</taxon>
        <taxon>Candidatus Bealeia</taxon>
    </lineage>
</organism>
<dbReference type="Pfam" id="PF02104">
    <property type="entry name" value="SURF1"/>
    <property type="match status" value="1"/>
</dbReference>
<name>A0ABZ2C0Z5_9PROT</name>
<dbReference type="InterPro" id="IPR045214">
    <property type="entry name" value="Surf1/Surf4"/>
</dbReference>
<evidence type="ECO:0000256" key="5">
    <source>
        <dbReference type="ARBA" id="ARBA00023136"/>
    </source>
</evidence>
<dbReference type="CDD" id="cd06662">
    <property type="entry name" value="SURF1"/>
    <property type="match status" value="1"/>
</dbReference>
<proteinExistence type="inferred from homology"/>
<dbReference type="PANTHER" id="PTHR23427">
    <property type="entry name" value="SURFEIT LOCUS PROTEIN"/>
    <property type="match status" value="1"/>
</dbReference>
<comment type="subcellular location">
    <subcellularLocation>
        <location evidence="6">Cell membrane</location>
        <topology evidence="6">Multi-pass membrane protein</topology>
    </subcellularLocation>
    <subcellularLocation>
        <location evidence="1">Membrane</location>
    </subcellularLocation>
</comment>
<evidence type="ECO:0000256" key="6">
    <source>
        <dbReference type="RuleBase" id="RU363076"/>
    </source>
</evidence>
<evidence type="ECO:0000313" key="8">
    <source>
        <dbReference type="Proteomes" id="UP001330434"/>
    </source>
</evidence>
<feature type="transmembrane region" description="Helical" evidence="6">
    <location>
        <begin position="194"/>
        <end position="215"/>
    </location>
</feature>